<evidence type="ECO:0000313" key="4">
    <source>
        <dbReference type="EMBL" id="GHI85412.1"/>
    </source>
</evidence>
<accession>A0A919LF31</accession>
<dbReference type="PANTHER" id="PTHR24201:SF16">
    <property type="entry name" value="ANKYRIN-1-LIKE-RELATED"/>
    <property type="match status" value="1"/>
</dbReference>
<keyword evidence="5" id="KW-1185">Reference proteome</keyword>
<gene>
    <name evidence="4" type="ORF">Sxan_27760</name>
</gene>
<dbReference type="Proteomes" id="UP000600026">
    <property type="component" value="Unassembled WGS sequence"/>
</dbReference>
<sequence length="205" mass="21390">MTPHDRQLLDAAGRGDAAEAAAALAAGAAVEARDAQERTPLLLAALGDHLEVAALLLAAGADPNAQDAREDSPWLVTGVTGSVRMMRLLLPAGPDLKLRNRFGGISLIPAAERGHTAYVRAVLDETDIDVDHVNRLGWTALLEAVILGDGGPRHEDIVRALLAAGADPALADLAGVTPYEHAVRRGFEGMALLLREAAAQRGTGR</sequence>
<dbReference type="Gene3D" id="1.25.40.20">
    <property type="entry name" value="Ankyrin repeat-containing domain"/>
    <property type="match status" value="1"/>
</dbReference>
<name>A0A919LF31_9ACTN</name>
<dbReference type="RefSeq" id="WP_031140488.1">
    <property type="nucleotide sequence ID" value="NZ_BNEE01000006.1"/>
</dbReference>
<evidence type="ECO:0000256" key="3">
    <source>
        <dbReference type="PROSITE-ProRule" id="PRU00023"/>
    </source>
</evidence>
<organism evidence="4 5">
    <name type="scientific">Streptomyces xanthophaeus</name>
    <dbReference type="NCBI Taxonomy" id="67385"/>
    <lineage>
        <taxon>Bacteria</taxon>
        <taxon>Bacillati</taxon>
        <taxon>Actinomycetota</taxon>
        <taxon>Actinomycetes</taxon>
        <taxon>Kitasatosporales</taxon>
        <taxon>Streptomycetaceae</taxon>
        <taxon>Streptomyces</taxon>
    </lineage>
</organism>
<dbReference type="PROSITE" id="PS50088">
    <property type="entry name" value="ANK_REPEAT"/>
    <property type="match status" value="1"/>
</dbReference>
<dbReference type="Pfam" id="PF12796">
    <property type="entry name" value="Ank_2"/>
    <property type="match status" value="1"/>
</dbReference>
<dbReference type="InterPro" id="IPR036770">
    <property type="entry name" value="Ankyrin_rpt-contain_sf"/>
</dbReference>
<dbReference type="SUPFAM" id="SSF48403">
    <property type="entry name" value="Ankyrin repeat"/>
    <property type="match status" value="1"/>
</dbReference>
<protein>
    <recommendedName>
        <fullName evidence="6">Ankyrin repeat domain-containing protein</fullName>
    </recommendedName>
</protein>
<keyword evidence="2 3" id="KW-0040">ANK repeat</keyword>
<proteinExistence type="predicted"/>
<dbReference type="EMBL" id="BNEE01000006">
    <property type="protein sequence ID" value="GHI85412.1"/>
    <property type="molecule type" value="Genomic_DNA"/>
</dbReference>
<comment type="caution">
    <text evidence="4">The sequence shown here is derived from an EMBL/GenBank/DDBJ whole genome shotgun (WGS) entry which is preliminary data.</text>
</comment>
<dbReference type="InterPro" id="IPR050776">
    <property type="entry name" value="Ank_Repeat/CDKN_Inhibitor"/>
</dbReference>
<dbReference type="Pfam" id="PF00023">
    <property type="entry name" value="Ank"/>
    <property type="match status" value="1"/>
</dbReference>
<dbReference type="InterPro" id="IPR002110">
    <property type="entry name" value="Ankyrin_rpt"/>
</dbReference>
<evidence type="ECO:0008006" key="6">
    <source>
        <dbReference type="Google" id="ProtNLM"/>
    </source>
</evidence>
<dbReference type="SMART" id="SM00248">
    <property type="entry name" value="ANK"/>
    <property type="match status" value="3"/>
</dbReference>
<dbReference type="PANTHER" id="PTHR24201">
    <property type="entry name" value="ANK_REP_REGION DOMAIN-CONTAINING PROTEIN"/>
    <property type="match status" value="1"/>
</dbReference>
<dbReference type="AlphaFoldDB" id="A0A919LF31"/>
<dbReference type="PROSITE" id="PS50297">
    <property type="entry name" value="ANK_REP_REGION"/>
    <property type="match status" value="1"/>
</dbReference>
<evidence type="ECO:0000256" key="1">
    <source>
        <dbReference type="ARBA" id="ARBA00022737"/>
    </source>
</evidence>
<feature type="repeat" description="ANK" evidence="3">
    <location>
        <begin position="36"/>
        <end position="68"/>
    </location>
</feature>
<keyword evidence="1" id="KW-0677">Repeat</keyword>
<dbReference type="OrthoDB" id="9812708at2"/>
<reference evidence="4" key="1">
    <citation type="submission" date="2020-09" db="EMBL/GenBank/DDBJ databases">
        <title>Whole genome shotgun sequence of Streptomyces xanthophaeus NBRC 12829.</title>
        <authorList>
            <person name="Komaki H."/>
            <person name="Tamura T."/>
        </authorList>
    </citation>
    <scope>NUCLEOTIDE SEQUENCE</scope>
    <source>
        <strain evidence="4">NBRC 12829</strain>
    </source>
</reference>
<evidence type="ECO:0000313" key="5">
    <source>
        <dbReference type="Proteomes" id="UP000600026"/>
    </source>
</evidence>
<evidence type="ECO:0000256" key="2">
    <source>
        <dbReference type="ARBA" id="ARBA00023043"/>
    </source>
</evidence>